<dbReference type="Proteomes" id="UP000266643">
    <property type="component" value="Unassembled WGS sequence"/>
</dbReference>
<evidence type="ECO:0000313" key="2">
    <source>
        <dbReference type="EMBL" id="RHY16069.1"/>
    </source>
</evidence>
<dbReference type="Proteomes" id="UP000266239">
    <property type="component" value="Unassembled WGS sequence"/>
</dbReference>
<evidence type="ECO:0000313" key="6">
    <source>
        <dbReference type="Proteomes" id="UP000265427"/>
    </source>
</evidence>
<dbReference type="AlphaFoldDB" id="A0A397AH62"/>
<name>A0A397AH62_APHAT</name>
<evidence type="ECO:0000313" key="5">
    <source>
        <dbReference type="EMBL" id="RHY78303.1"/>
    </source>
</evidence>
<accession>A0A397AH62</accession>
<evidence type="ECO:0000313" key="9">
    <source>
        <dbReference type="Proteomes" id="UP000266643"/>
    </source>
</evidence>
<dbReference type="EMBL" id="QUSZ01004056">
    <property type="protein sequence ID" value="RHY16069.1"/>
    <property type="molecule type" value="Genomic_DNA"/>
</dbReference>
<evidence type="ECO:0000313" key="10">
    <source>
        <dbReference type="Proteomes" id="UP000283543"/>
    </source>
</evidence>
<dbReference type="EMBL" id="QUTA01008102">
    <property type="protein sequence ID" value="RHY04791.1"/>
    <property type="molecule type" value="Genomic_DNA"/>
</dbReference>
<dbReference type="EMBL" id="QUTD01001207">
    <property type="protein sequence ID" value="RHY78303.1"/>
    <property type="molecule type" value="Genomic_DNA"/>
</dbReference>
<evidence type="ECO:0000313" key="8">
    <source>
        <dbReference type="Proteomes" id="UP000266239"/>
    </source>
</evidence>
<evidence type="ECO:0000313" key="3">
    <source>
        <dbReference type="EMBL" id="RHY58084.1"/>
    </source>
</evidence>
<gene>
    <name evidence="1" type="ORF">DYB25_011696</name>
    <name evidence="5" type="ORF">DYB30_007178</name>
    <name evidence="3" type="ORF">DYB34_008308</name>
    <name evidence="2" type="ORF">DYB36_005206</name>
    <name evidence="4" type="ORF">DYB38_002621</name>
</gene>
<proteinExistence type="predicted"/>
<dbReference type="EMBL" id="QUTC01004682">
    <property type="protein sequence ID" value="RHY63038.1"/>
    <property type="molecule type" value="Genomic_DNA"/>
</dbReference>
<protein>
    <submittedName>
        <fullName evidence="1">Uncharacterized protein</fullName>
    </submittedName>
</protein>
<dbReference type="EMBL" id="QUTB01005037">
    <property type="protein sequence ID" value="RHY58084.1"/>
    <property type="molecule type" value="Genomic_DNA"/>
</dbReference>
<comment type="caution">
    <text evidence="1">The sequence shown here is derived from an EMBL/GenBank/DDBJ whole genome shotgun (WGS) entry which is preliminary data.</text>
</comment>
<reference evidence="6 7" key="1">
    <citation type="submission" date="2018-08" db="EMBL/GenBank/DDBJ databases">
        <title>Aphanomyces genome sequencing and annotation.</title>
        <authorList>
            <person name="Minardi D."/>
            <person name="Oidtmann B."/>
            <person name="Van Der Giezen M."/>
            <person name="Studholme D.J."/>
        </authorList>
    </citation>
    <scope>NUCLEOTIDE SEQUENCE [LARGE SCALE GENOMIC DNA]</scope>
    <source>
        <strain evidence="5 9">D2</strain>
        <strain evidence="2 6">Kv</strain>
        <strain evidence="4 7">SA</strain>
        <strain evidence="3 10">Si</strain>
        <strain evidence="1 8">Yx</strain>
    </source>
</reference>
<evidence type="ECO:0000313" key="4">
    <source>
        <dbReference type="EMBL" id="RHY63038.1"/>
    </source>
</evidence>
<dbReference type="Proteomes" id="UP000265716">
    <property type="component" value="Unassembled WGS sequence"/>
</dbReference>
<evidence type="ECO:0000313" key="7">
    <source>
        <dbReference type="Proteomes" id="UP000265716"/>
    </source>
</evidence>
<dbReference type="Proteomes" id="UP000283543">
    <property type="component" value="Unassembled WGS sequence"/>
</dbReference>
<organism evidence="1 8">
    <name type="scientific">Aphanomyces astaci</name>
    <name type="common">Crayfish plague agent</name>
    <dbReference type="NCBI Taxonomy" id="112090"/>
    <lineage>
        <taxon>Eukaryota</taxon>
        <taxon>Sar</taxon>
        <taxon>Stramenopiles</taxon>
        <taxon>Oomycota</taxon>
        <taxon>Saprolegniomycetes</taxon>
        <taxon>Saprolegniales</taxon>
        <taxon>Verrucalvaceae</taxon>
        <taxon>Aphanomyces</taxon>
    </lineage>
</organism>
<evidence type="ECO:0000313" key="1">
    <source>
        <dbReference type="EMBL" id="RHY04791.1"/>
    </source>
</evidence>
<dbReference type="Proteomes" id="UP000265427">
    <property type="component" value="Unassembled WGS sequence"/>
</dbReference>
<sequence length="124" mass="13359">MTFGGPASTRPGLSRTLIDVFNNQLNVAGHASLDVTNAGLAIHNDYLTDITPPRLVLHELSTDIPTTITGLRSVSGSETLDTQYCWVAVCQFFYLGVIESIVIENAIATSQGMSANSIATMDRW</sequence>